<keyword evidence="5" id="KW-1185">Reference proteome</keyword>
<dbReference type="Gene3D" id="3.40.50.720">
    <property type="entry name" value="NAD(P)-binding Rossmann-like Domain"/>
    <property type="match status" value="1"/>
</dbReference>
<dbReference type="eggNOG" id="COG0673">
    <property type="taxonomic scope" value="Bacteria"/>
</dbReference>
<name>U1FM20_TRESO</name>
<dbReference type="InterPro" id="IPR051450">
    <property type="entry name" value="Gfo/Idh/MocA_Oxidoreductases"/>
</dbReference>
<evidence type="ECO:0000313" key="5">
    <source>
        <dbReference type="Proteomes" id="UP000016646"/>
    </source>
</evidence>
<evidence type="ECO:0000313" key="2">
    <source>
        <dbReference type="EMBL" id="ERF60481.1"/>
    </source>
</evidence>
<dbReference type="InterPro" id="IPR000683">
    <property type="entry name" value="Gfo/Idh/MocA-like_OxRdtase_N"/>
</dbReference>
<dbReference type="AlphaFoldDB" id="U1FM20"/>
<dbReference type="EMBL" id="AUZJ01000042">
    <property type="protein sequence ID" value="ERF60481.1"/>
    <property type="molecule type" value="Genomic_DNA"/>
</dbReference>
<protein>
    <submittedName>
        <fullName evidence="2">Oxidoreductase, NAD-binding domain protein</fullName>
    </submittedName>
</protein>
<dbReference type="RefSeq" id="WP_021330533.1">
    <property type="nucleotide sequence ID" value="NZ_AUZJ01000042.1"/>
</dbReference>
<dbReference type="SUPFAM" id="SSF55347">
    <property type="entry name" value="Glyceraldehyde-3-phosphate dehydrogenase-like, C-terminal domain"/>
    <property type="match status" value="1"/>
</dbReference>
<evidence type="ECO:0000313" key="4">
    <source>
        <dbReference type="Proteomes" id="UP000016412"/>
    </source>
</evidence>
<dbReference type="GO" id="GO:0000166">
    <property type="term" value="F:nucleotide binding"/>
    <property type="evidence" value="ECO:0007669"/>
    <property type="project" value="InterPro"/>
</dbReference>
<dbReference type="Proteomes" id="UP000016646">
    <property type="component" value="Unassembled WGS sequence"/>
</dbReference>
<sequence>MRSKKKYTAAIIGTGRIGFTLGFDKKREQPASHTASLRGNSRIRIIAGCDTDAEKLAAWKRYCRGAAAYHTASYLFAACSPDIVVVAVNESAHLEVALAAIRSKPKLLILEKPVALCMKDGLAIADEAKKYGVPVIVNHERRFAADYAAAKSYIKKIGAIQRVRAELCSGLRVYGKEYEASGEYSLFHDGTHLVDIVQYLLSDDSNSAETEKRRSVLYNMSITGIHRDESDPSIVQNLSAHFASDVCPDITLTMSGRSRFFSFGVDILGTEGAVAIGNGYAKFYRREKAKLYTGFYSLAEDKKVSAPKKTRCFSNMVKSCVDFLDGIAPLKSTLEDGLQTLDILERIRAELCA</sequence>
<dbReference type="InterPro" id="IPR036291">
    <property type="entry name" value="NAD(P)-bd_dom_sf"/>
</dbReference>
<dbReference type="Pfam" id="PF01408">
    <property type="entry name" value="GFO_IDH_MocA"/>
    <property type="match status" value="1"/>
</dbReference>
<evidence type="ECO:0000313" key="3">
    <source>
        <dbReference type="EMBL" id="ERJ97740.1"/>
    </source>
</evidence>
<evidence type="ECO:0000259" key="1">
    <source>
        <dbReference type="Pfam" id="PF01408"/>
    </source>
</evidence>
<reference evidence="4 5" key="1">
    <citation type="submission" date="2013-08" db="EMBL/GenBank/DDBJ databases">
        <authorList>
            <person name="Durkin A.S."/>
            <person name="Haft D.R."/>
            <person name="McCorrison J."/>
            <person name="Torralba M."/>
            <person name="Gillis M."/>
            <person name="Haft D.H."/>
            <person name="Methe B."/>
            <person name="Sutton G."/>
            <person name="Nelson K.E."/>
        </authorList>
    </citation>
    <scope>NUCLEOTIDE SEQUENCE [LARGE SCALE GENOMIC DNA]</scope>
    <source>
        <strain evidence="3 5">ATCC 35536</strain>
        <strain evidence="2 4">VPI DR56BR1116</strain>
    </source>
</reference>
<proteinExistence type="predicted"/>
<accession>U1FM20</accession>
<dbReference type="Proteomes" id="UP000016412">
    <property type="component" value="Unassembled WGS sequence"/>
</dbReference>
<dbReference type="PANTHER" id="PTHR43377">
    <property type="entry name" value="BILIVERDIN REDUCTASE A"/>
    <property type="match status" value="1"/>
</dbReference>
<dbReference type="PATRIC" id="fig|1125725.3.peg.1513"/>
<organism evidence="2 4">
    <name type="scientific">Treponema socranskii subsp. socranskii VPI DR56BR1116 = ATCC 35536</name>
    <dbReference type="NCBI Taxonomy" id="1125725"/>
    <lineage>
        <taxon>Bacteria</taxon>
        <taxon>Pseudomonadati</taxon>
        <taxon>Spirochaetota</taxon>
        <taxon>Spirochaetia</taxon>
        <taxon>Spirochaetales</taxon>
        <taxon>Treponemataceae</taxon>
        <taxon>Treponema</taxon>
    </lineage>
</organism>
<dbReference type="Gene3D" id="3.30.360.10">
    <property type="entry name" value="Dihydrodipicolinate Reductase, domain 2"/>
    <property type="match status" value="1"/>
</dbReference>
<comment type="caution">
    <text evidence="2">The sequence shown here is derived from an EMBL/GenBank/DDBJ whole genome shotgun (WGS) entry which is preliminary data.</text>
</comment>
<dbReference type="PANTHER" id="PTHR43377:SF1">
    <property type="entry name" value="BILIVERDIN REDUCTASE A"/>
    <property type="match status" value="1"/>
</dbReference>
<gene>
    <name evidence="3" type="ORF">HMPREF0860_0495</name>
    <name evidence="2" type="ORF">HMPREF1325_1501</name>
</gene>
<dbReference type="STRING" id="1125725.HMPREF1325_1501"/>
<feature type="domain" description="Gfo/Idh/MocA-like oxidoreductase N-terminal" evidence="1">
    <location>
        <begin position="9"/>
        <end position="139"/>
    </location>
</feature>
<dbReference type="SUPFAM" id="SSF51735">
    <property type="entry name" value="NAD(P)-binding Rossmann-fold domains"/>
    <property type="match status" value="1"/>
</dbReference>
<dbReference type="EMBL" id="AVQI01000084">
    <property type="protein sequence ID" value="ERJ97740.1"/>
    <property type="molecule type" value="Genomic_DNA"/>
</dbReference>